<evidence type="ECO:0000256" key="6">
    <source>
        <dbReference type="PROSITE-ProRule" id="PRU00433"/>
    </source>
</evidence>
<name>A0A7X1KN81_9SPHN</name>
<evidence type="ECO:0000256" key="3">
    <source>
        <dbReference type="ARBA" id="ARBA00022723"/>
    </source>
</evidence>
<dbReference type="InterPro" id="IPR002327">
    <property type="entry name" value="Cyt_c_1A/1B"/>
</dbReference>
<feature type="domain" description="Cytochrome c" evidence="8">
    <location>
        <begin position="24"/>
        <end position="122"/>
    </location>
</feature>
<keyword evidence="1" id="KW-0813">Transport</keyword>
<evidence type="ECO:0000256" key="5">
    <source>
        <dbReference type="ARBA" id="ARBA00023004"/>
    </source>
</evidence>
<dbReference type="SUPFAM" id="SSF46626">
    <property type="entry name" value="Cytochrome c"/>
    <property type="match status" value="1"/>
</dbReference>
<dbReference type="EMBL" id="JACLAW010000015">
    <property type="protein sequence ID" value="MBC2667153.1"/>
    <property type="molecule type" value="Genomic_DNA"/>
</dbReference>
<dbReference type="PRINTS" id="PR00604">
    <property type="entry name" value="CYTCHRMECIAB"/>
</dbReference>
<dbReference type="PANTHER" id="PTHR11961">
    <property type="entry name" value="CYTOCHROME C"/>
    <property type="match status" value="1"/>
</dbReference>
<dbReference type="Pfam" id="PF00034">
    <property type="entry name" value="Cytochrom_C"/>
    <property type="match status" value="1"/>
</dbReference>
<evidence type="ECO:0000256" key="7">
    <source>
        <dbReference type="SAM" id="SignalP"/>
    </source>
</evidence>
<evidence type="ECO:0000256" key="2">
    <source>
        <dbReference type="ARBA" id="ARBA00022617"/>
    </source>
</evidence>
<dbReference type="GO" id="GO:0009055">
    <property type="term" value="F:electron transfer activity"/>
    <property type="evidence" value="ECO:0007669"/>
    <property type="project" value="InterPro"/>
</dbReference>
<dbReference type="GO" id="GO:0020037">
    <property type="term" value="F:heme binding"/>
    <property type="evidence" value="ECO:0007669"/>
    <property type="project" value="InterPro"/>
</dbReference>
<feature type="chain" id="PRO_5030619076" evidence="7">
    <location>
        <begin position="24"/>
        <end position="122"/>
    </location>
</feature>
<organism evidence="9 10">
    <name type="scientific">Novosphingobium flavum</name>
    <dbReference type="NCBI Taxonomy" id="1778672"/>
    <lineage>
        <taxon>Bacteria</taxon>
        <taxon>Pseudomonadati</taxon>
        <taxon>Pseudomonadota</taxon>
        <taxon>Alphaproteobacteria</taxon>
        <taxon>Sphingomonadales</taxon>
        <taxon>Sphingomonadaceae</taxon>
        <taxon>Novosphingobium</taxon>
    </lineage>
</organism>
<keyword evidence="2 6" id="KW-0349">Heme</keyword>
<comment type="caution">
    <text evidence="9">The sequence shown here is derived from an EMBL/GenBank/DDBJ whole genome shotgun (WGS) entry which is preliminary data.</text>
</comment>
<gene>
    <name evidence="9" type="ORF">H7F51_16660</name>
</gene>
<evidence type="ECO:0000256" key="1">
    <source>
        <dbReference type="ARBA" id="ARBA00022448"/>
    </source>
</evidence>
<keyword evidence="10" id="KW-1185">Reference proteome</keyword>
<sequence length="122" mass="12327">MKRPALTLSLVAALGLIAQPGLAQSAADGKTAFATCAACHGTKAGEKKVGPTLAGVVGRKSGSLPGFAYSPALAKAGKVWSPAQLDAFLAAPMKVVPGTRMVIAVPDAKRRADLIAYLATLK</sequence>
<dbReference type="RefSeq" id="WP_185665450.1">
    <property type="nucleotide sequence ID" value="NZ_JACLAW010000015.1"/>
</dbReference>
<reference evidence="9 10" key="1">
    <citation type="submission" date="2020-08" db="EMBL/GenBank/DDBJ databases">
        <title>The genome sequence of type strain Novosphingobium flavum NBRC 111647.</title>
        <authorList>
            <person name="Liu Y."/>
        </authorList>
    </citation>
    <scope>NUCLEOTIDE SEQUENCE [LARGE SCALE GENOMIC DNA]</scope>
    <source>
        <strain evidence="9 10">NBRC 111647</strain>
    </source>
</reference>
<feature type="signal peptide" evidence="7">
    <location>
        <begin position="1"/>
        <end position="23"/>
    </location>
</feature>
<dbReference type="Proteomes" id="UP000566813">
    <property type="component" value="Unassembled WGS sequence"/>
</dbReference>
<evidence type="ECO:0000256" key="4">
    <source>
        <dbReference type="ARBA" id="ARBA00022982"/>
    </source>
</evidence>
<keyword evidence="3 6" id="KW-0479">Metal-binding</keyword>
<keyword evidence="7" id="KW-0732">Signal</keyword>
<dbReference type="InterPro" id="IPR009056">
    <property type="entry name" value="Cyt_c-like_dom"/>
</dbReference>
<proteinExistence type="predicted"/>
<keyword evidence="5 6" id="KW-0408">Iron</keyword>
<keyword evidence="4" id="KW-0249">Electron transport</keyword>
<evidence type="ECO:0000313" key="9">
    <source>
        <dbReference type="EMBL" id="MBC2667153.1"/>
    </source>
</evidence>
<protein>
    <submittedName>
        <fullName evidence="9">C-type cytochrome</fullName>
    </submittedName>
</protein>
<evidence type="ECO:0000313" key="10">
    <source>
        <dbReference type="Proteomes" id="UP000566813"/>
    </source>
</evidence>
<dbReference type="GO" id="GO:0046872">
    <property type="term" value="F:metal ion binding"/>
    <property type="evidence" value="ECO:0007669"/>
    <property type="project" value="UniProtKB-KW"/>
</dbReference>
<dbReference type="InterPro" id="IPR036909">
    <property type="entry name" value="Cyt_c-like_dom_sf"/>
</dbReference>
<dbReference type="Gene3D" id="1.10.760.10">
    <property type="entry name" value="Cytochrome c-like domain"/>
    <property type="match status" value="1"/>
</dbReference>
<accession>A0A7X1KN81</accession>
<dbReference type="AlphaFoldDB" id="A0A7X1KN81"/>
<dbReference type="PROSITE" id="PS51007">
    <property type="entry name" value="CYTC"/>
    <property type="match status" value="1"/>
</dbReference>
<evidence type="ECO:0000259" key="8">
    <source>
        <dbReference type="PROSITE" id="PS51007"/>
    </source>
</evidence>